<dbReference type="GO" id="GO:0005886">
    <property type="term" value="C:plasma membrane"/>
    <property type="evidence" value="ECO:0007669"/>
    <property type="project" value="UniProtKB-SubCell"/>
</dbReference>
<keyword evidence="6 12" id="KW-0067">ATP-binding</keyword>
<evidence type="ECO:0000256" key="5">
    <source>
        <dbReference type="ARBA" id="ARBA00022741"/>
    </source>
</evidence>
<evidence type="ECO:0000313" key="15">
    <source>
        <dbReference type="Proteomes" id="UP001238163"/>
    </source>
</evidence>
<dbReference type="InterPro" id="IPR001757">
    <property type="entry name" value="P_typ_ATPase"/>
</dbReference>
<evidence type="ECO:0000256" key="12">
    <source>
        <dbReference type="RuleBase" id="RU362081"/>
    </source>
</evidence>
<dbReference type="FunFam" id="2.70.150.10:FF:000002">
    <property type="entry name" value="Copper-transporting ATPase 1, putative"/>
    <property type="match status" value="1"/>
</dbReference>
<evidence type="ECO:0000256" key="8">
    <source>
        <dbReference type="ARBA" id="ARBA00022989"/>
    </source>
</evidence>
<dbReference type="CDD" id="cd00371">
    <property type="entry name" value="HMA"/>
    <property type="match status" value="1"/>
</dbReference>
<dbReference type="InterPro" id="IPR018303">
    <property type="entry name" value="ATPase_P-typ_P_site"/>
</dbReference>
<keyword evidence="9 12" id="KW-0472">Membrane</keyword>
<comment type="caution">
    <text evidence="14">The sequence shown here is derived from an EMBL/GenBank/DDBJ whole genome shotgun (WGS) entry which is preliminary data.</text>
</comment>
<comment type="catalytic activity">
    <reaction evidence="11">
        <text>Zn(2+)(in) + ATP + H2O = Zn(2+)(out) + ADP + phosphate + H(+)</text>
        <dbReference type="Rhea" id="RHEA:20621"/>
        <dbReference type="ChEBI" id="CHEBI:15377"/>
        <dbReference type="ChEBI" id="CHEBI:15378"/>
        <dbReference type="ChEBI" id="CHEBI:29105"/>
        <dbReference type="ChEBI" id="CHEBI:30616"/>
        <dbReference type="ChEBI" id="CHEBI:43474"/>
        <dbReference type="ChEBI" id="CHEBI:456216"/>
        <dbReference type="EC" id="7.2.2.12"/>
    </reaction>
</comment>
<feature type="transmembrane region" description="Helical" evidence="12">
    <location>
        <begin position="329"/>
        <end position="352"/>
    </location>
</feature>
<evidence type="ECO:0000256" key="6">
    <source>
        <dbReference type="ARBA" id="ARBA00022840"/>
    </source>
</evidence>
<reference evidence="14" key="1">
    <citation type="submission" date="2023-07" db="EMBL/GenBank/DDBJ databases">
        <title>Genomic Encyclopedia of Type Strains, Phase IV (KMG-IV): sequencing the most valuable type-strain genomes for metagenomic binning, comparative biology and taxonomic classification.</title>
        <authorList>
            <person name="Goeker M."/>
        </authorList>
    </citation>
    <scope>NUCLEOTIDE SEQUENCE</scope>
    <source>
        <strain evidence="14">DSM 24202</strain>
    </source>
</reference>
<dbReference type="InterPro" id="IPR006121">
    <property type="entry name" value="HMA_dom"/>
</dbReference>
<evidence type="ECO:0000256" key="1">
    <source>
        <dbReference type="ARBA" id="ARBA00004141"/>
    </source>
</evidence>
<organism evidence="14 15">
    <name type="scientific">Oligosphaera ethanolica</name>
    <dbReference type="NCBI Taxonomy" id="760260"/>
    <lineage>
        <taxon>Bacteria</taxon>
        <taxon>Pseudomonadati</taxon>
        <taxon>Lentisphaerota</taxon>
        <taxon>Oligosphaeria</taxon>
        <taxon>Oligosphaerales</taxon>
        <taxon>Oligosphaeraceae</taxon>
        <taxon>Oligosphaera</taxon>
    </lineage>
</organism>
<dbReference type="SFLD" id="SFLDG00002">
    <property type="entry name" value="C1.7:_P-type_atpase_like"/>
    <property type="match status" value="1"/>
</dbReference>
<dbReference type="InterPro" id="IPR023299">
    <property type="entry name" value="ATPase_P-typ_cyto_dom_N"/>
</dbReference>
<dbReference type="GO" id="GO:0015086">
    <property type="term" value="F:cadmium ion transmembrane transporter activity"/>
    <property type="evidence" value="ECO:0007669"/>
    <property type="project" value="TreeGrafter"/>
</dbReference>
<keyword evidence="12" id="KW-1003">Cell membrane</keyword>
<dbReference type="SFLD" id="SFLDF00027">
    <property type="entry name" value="p-type_atpase"/>
    <property type="match status" value="1"/>
</dbReference>
<keyword evidence="7" id="KW-1278">Translocase</keyword>
<dbReference type="NCBIfam" id="TIGR01512">
    <property type="entry name" value="ATPase-IB2_Cd"/>
    <property type="match status" value="1"/>
</dbReference>
<dbReference type="Gene3D" id="3.40.50.1000">
    <property type="entry name" value="HAD superfamily/HAD-like"/>
    <property type="match status" value="1"/>
</dbReference>
<evidence type="ECO:0000313" key="14">
    <source>
        <dbReference type="EMBL" id="MDQ0289726.1"/>
    </source>
</evidence>
<dbReference type="GO" id="GO:0016887">
    <property type="term" value="F:ATP hydrolysis activity"/>
    <property type="evidence" value="ECO:0007669"/>
    <property type="project" value="InterPro"/>
</dbReference>
<dbReference type="InterPro" id="IPR027256">
    <property type="entry name" value="P-typ_ATPase_IB"/>
</dbReference>
<dbReference type="InterPro" id="IPR051014">
    <property type="entry name" value="Cation_Transport_ATPase_IB"/>
</dbReference>
<feature type="transmembrane region" description="Helical" evidence="12">
    <location>
        <begin position="674"/>
        <end position="699"/>
    </location>
</feature>
<evidence type="ECO:0000256" key="10">
    <source>
        <dbReference type="ARBA" id="ARBA00039097"/>
    </source>
</evidence>
<feature type="transmembrane region" description="Helical" evidence="12">
    <location>
        <begin position="158"/>
        <end position="174"/>
    </location>
</feature>
<comment type="subcellular location">
    <subcellularLocation>
        <location evidence="12">Cell membrane</location>
    </subcellularLocation>
    <subcellularLocation>
        <location evidence="1">Membrane</location>
        <topology evidence="1">Multi-pass membrane protein</topology>
    </subcellularLocation>
</comment>
<gene>
    <name evidence="14" type="ORF">J3R75_001833</name>
</gene>
<dbReference type="RefSeq" id="WP_307261180.1">
    <property type="nucleotide sequence ID" value="NZ_JAUSVL010000001.1"/>
</dbReference>
<dbReference type="SUPFAM" id="SSF81653">
    <property type="entry name" value="Calcium ATPase, transduction domain A"/>
    <property type="match status" value="1"/>
</dbReference>
<dbReference type="EC" id="7.2.2.12" evidence="10"/>
<dbReference type="GO" id="GO:0016463">
    <property type="term" value="F:P-type zinc transporter activity"/>
    <property type="evidence" value="ECO:0007669"/>
    <property type="project" value="UniProtKB-EC"/>
</dbReference>
<dbReference type="AlphaFoldDB" id="A0AAE3VG15"/>
<keyword evidence="4 12" id="KW-0479">Metal-binding</keyword>
<dbReference type="SUPFAM" id="SSF81665">
    <property type="entry name" value="Calcium ATPase, transmembrane domain M"/>
    <property type="match status" value="1"/>
</dbReference>
<keyword evidence="15" id="KW-1185">Reference proteome</keyword>
<dbReference type="InterPro" id="IPR008250">
    <property type="entry name" value="ATPase_P-typ_transduc_dom_A_sf"/>
</dbReference>
<dbReference type="GO" id="GO:0005524">
    <property type="term" value="F:ATP binding"/>
    <property type="evidence" value="ECO:0007669"/>
    <property type="project" value="UniProtKB-UniRule"/>
</dbReference>
<name>A0AAE3VG15_9BACT</name>
<dbReference type="PANTHER" id="PTHR48085">
    <property type="entry name" value="CADMIUM/ZINC-TRANSPORTING ATPASE HMA2-RELATED"/>
    <property type="match status" value="1"/>
</dbReference>
<keyword evidence="8 12" id="KW-1133">Transmembrane helix</keyword>
<dbReference type="SFLD" id="SFLDS00003">
    <property type="entry name" value="Haloacid_Dehalogenase"/>
    <property type="match status" value="1"/>
</dbReference>
<dbReference type="NCBIfam" id="TIGR01494">
    <property type="entry name" value="ATPase_P-type"/>
    <property type="match status" value="1"/>
</dbReference>
<dbReference type="NCBIfam" id="TIGR01525">
    <property type="entry name" value="ATPase-IB_hvy"/>
    <property type="match status" value="1"/>
</dbReference>
<sequence>MQQEQYRVHGLDCADEVAILRREVGGLAGVVSLEFDVINARMSVTFDPALLSSERIIAAVAGTGMTARPWSQRLARDERTLWERHGQLLLTVTSGLLLLVAFLVHWLHHGSAWHALGGADDTGHIFPLSVVILYALSAMTGAWLVMPKAALALQRLRPDMNLLMVIAMLGAMAIGEWFEAATVAFLFALSLLLEHWSVERARRAIDSLVNLAPTTARVLSPESGEIREVPAGLVPVGSRLVIRPGDRVALDGEVVRGESSVNQAPVTGESMPVAKGPGDAVYAGSVNHDAVLEVLSTKIAADSTLARIMRMISEAQSRRAQSQQWVDRFAAWYTPLMMALALALLVLPPLLFGEPWGTWLYRSLVVLVIACPCALVISTPVSVVSALTAAARHGVLIKGGAFLELAGRLRAVAMDKTGTITHGQPAVQQCLPLNGHDADGLLARAAALEAHSEHPLARAILREAAARGLRVPPAVDLRASKGKGVEGLLDGRRFWLGNHRFMHEQGQETPEIHRLMLDLEDAGHTAVAIGNDQHVCGLIGIADGMRPEVPAVITALHALGVKPIVMLTGDNEGSARAVAVAAGVDEWRSELLPEDKVAAIGGMVREHRRVAMVGDGINDAPAMAAATLGIAMGAMGSDMALETADIALMGDDLTRLPWLIGHSRRTLAVIKQNIGFALGLKALFIILTIAGLASLWLAILADTGATLLVVANGLRLLRTKATPPAPAGQSAPAHQPQ</sequence>
<comment type="similarity">
    <text evidence="2 12">Belongs to the cation transport ATPase (P-type) (TC 3.A.3) family. Type IB subfamily.</text>
</comment>
<dbReference type="Proteomes" id="UP001238163">
    <property type="component" value="Unassembled WGS sequence"/>
</dbReference>
<dbReference type="EMBL" id="JAUSVL010000001">
    <property type="protein sequence ID" value="MDQ0289726.1"/>
    <property type="molecule type" value="Genomic_DNA"/>
</dbReference>
<evidence type="ECO:0000256" key="2">
    <source>
        <dbReference type="ARBA" id="ARBA00006024"/>
    </source>
</evidence>
<dbReference type="Gene3D" id="3.40.1110.10">
    <property type="entry name" value="Calcium-transporting ATPase, cytoplasmic domain N"/>
    <property type="match status" value="1"/>
</dbReference>
<dbReference type="SUPFAM" id="SSF56784">
    <property type="entry name" value="HAD-like"/>
    <property type="match status" value="1"/>
</dbReference>
<evidence type="ECO:0000256" key="9">
    <source>
        <dbReference type="ARBA" id="ARBA00023136"/>
    </source>
</evidence>
<proteinExistence type="inferred from homology"/>
<evidence type="ECO:0000259" key="13">
    <source>
        <dbReference type="PROSITE" id="PS50846"/>
    </source>
</evidence>
<dbReference type="PRINTS" id="PR00119">
    <property type="entry name" value="CATATPASE"/>
</dbReference>
<feature type="transmembrane region" description="Helical" evidence="12">
    <location>
        <begin position="88"/>
        <end position="106"/>
    </location>
</feature>
<dbReference type="Gene3D" id="2.70.150.10">
    <property type="entry name" value="Calcium-transporting ATPase, cytoplasmic transduction domain A"/>
    <property type="match status" value="1"/>
</dbReference>
<accession>A0AAE3VG15</accession>
<feature type="transmembrane region" description="Helical" evidence="12">
    <location>
        <begin position="364"/>
        <end position="389"/>
    </location>
</feature>
<dbReference type="InterPro" id="IPR036163">
    <property type="entry name" value="HMA_dom_sf"/>
</dbReference>
<evidence type="ECO:0000256" key="4">
    <source>
        <dbReference type="ARBA" id="ARBA00022723"/>
    </source>
</evidence>
<dbReference type="GO" id="GO:0046872">
    <property type="term" value="F:metal ion binding"/>
    <property type="evidence" value="ECO:0007669"/>
    <property type="project" value="UniProtKB-KW"/>
</dbReference>
<keyword evidence="3 12" id="KW-0812">Transmembrane</keyword>
<dbReference type="PRINTS" id="PR00941">
    <property type="entry name" value="CDATPASE"/>
</dbReference>
<feature type="transmembrane region" description="Helical" evidence="12">
    <location>
        <begin position="126"/>
        <end position="146"/>
    </location>
</feature>
<evidence type="ECO:0000256" key="11">
    <source>
        <dbReference type="ARBA" id="ARBA00047308"/>
    </source>
</evidence>
<dbReference type="PROSITE" id="PS00154">
    <property type="entry name" value="ATPASE_E1_E2"/>
    <property type="match status" value="1"/>
</dbReference>
<dbReference type="Gene3D" id="3.30.70.100">
    <property type="match status" value="1"/>
</dbReference>
<feature type="transmembrane region" description="Helical" evidence="12">
    <location>
        <begin position="180"/>
        <end position="198"/>
    </location>
</feature>
<dbReference type="SUPFAM" id="SSF55008">
    <property type="entry name" value="HMA, heavy metal-associated domain"/>
    <property type="match status" value="1"/>
</dbReference>
<dbReference type="Pfam" id="PF00122">
    <property type="entry name" value="E1-E2_ATPase"/>
    <property type="match status" value="1"/>
</dbReference>
<evidence type="ECO:0000256" key="7">
    <source>
        <dbReference type="ARBA" id="ARBA00022967"/>
    </source>
</evidence>
<evidence type="ECO:0000256" key="3">
    <source>
        <dbReference type="ARBA" id="ARBA00022692"/>
    </source>
</evidence>
<dbReference type="InterPro" id="IPR044492">
    <property type="entry name" value="P_typ_ATPase_HD_dom"/>
</dbReference>
<dbReference type="Pfam" id="PF00702">
    <property type="entry name" value="Hydrolase"/>
    <property type="match status" value="1"/>
</dbReference>
<keyword evidence="5 12" id="KW-0547">Nucleotide-binding</keyword>
<dbReference type="InterPro" id="IPR023298">
    <property type="entry name" value="ATPase_P-typ_TM_dom_sf"/>
</dbReference>
<dbReference type="InterPro" id="IPR023214">
    <property type="entry name" value="HAD_sf"/>
</dbReference>
<dbReference type="InterPro" id="IPR059000">
    <property type="entry name" value="ATPase_P-type_domA"/>
</dbReference>
<protein>
    <recommendedName>
        <fullName evidence="10">P-type Zn(2+) transporter</fullName>
        <ecNumber evidence="10">7.2.2.12</ecNumber>
    </recommendedName>
</protein>
<dbReference type="PROSITE" id="PS50846">
    <property type="entry name" value="HMA_2"/>
    <property type="match status" value="1"/>
</dbReference>
<feature type="domain" description="HMA" evidence="13">
    <location>
        <begin position="2"/>
        <end position="68"/>
    </location>
</feature>
<dbReference type="PANTHER" id="PTHR48085:SF5">
    <property type="entry name" value="CADMIUM_ZINC-TRANSPORTING ATPASE HMA4-RELATED"/>
    <property type="match status" value="1"/>
</dbReference>
<dbReference type="InterPro" id="IPR036412">
    <property type="entry name" value="HAD-like_sf"/>
</dbReference>